<reference evidence="2 3" key="1">
    <citation type="journal article" date="2018" name="J. Invertebr. Pathol.">
        <title>New genotyping method for the causative agent of crayfish plague (Aphanomyces astaci) based on whole genome data.</title>
        <authorList>
            <person name="Minardi D."/>
            <person name="Studholme D.J."/>
            <person name="van der Giezen M."/>
            <person name="Pretto T."/>
            <person name="Oidtmann B."/>
        </authorList>
    </citation>
    <scope>NUCLEOTIDE SEQUENCE [LARGE SCALE GENOMIC DNA]</scope>
    <source>
        <strain evidence="2 3">KB13</strain>
    </source>
</reference>
<protein>
    <recommendedName>
        <fullName evidence="4">START domain-containing protein</fullName>
    </recommendedName>
</protein>
<dbReference type="InterPro" id="IPR023393">
    <property type="entry name" value="START-like_dom_sf"/>
</dbReference>
<proteinExistence type="predicted"/>
<dbReference type="Gene3D" id="3.30.530.20">
    <property type="match status" value="1"/>
</dbReference>
<evidence type="ECO:0000256" key="1">
    <source>
        <dbReference type="SAM" id="MobiDB-lite"/>
    </source>
</evidence>
<dbReference type="AlphaFoldDB" id="A0A9X8EAJ2"/>
<evidence type="ECO:0000313" key="3">
    <source>
        <dbReference type="Proteomes" id="UP000275652"/>
    </source>
</evidence>
<feature type="compositionally biased region" description="Low complexity" evidence="1">
    <location>
        <begin position="303"/>
        <end position="313"/>
    </location>
</feature>
<organism evidence="2 3">
    <name type="scientific">Aphanomyces astaci</name>
    <name type="common">Crayfish plague agent</name>
    <dbReference type="NCBI Taxonomy" id="112090"/>
    <lineage>
        <taxon>Eukaryota</taxon>
        <taxon>Sar</taxon>
        <taxon>Stramenopiles</taxon>
        <taxon>Oomycota</taxon>
        <taxon>Saprolegniomycetes</taxon>
        <taxon>Saprolegniales</taxon>
        <taxon>Verrucalvaceae</taxon>
        <taxon>Aphanomyces</taxon>
    </lineage>
</organism>
<name>A0A9X8EAJ2_APHAT</name>
<comment type="caution">
    <text evidence="2">The sequence shown here is derived from an EMBL/GenBank/DDBJ whole genome shotgun (WGS) entry which is preliminary data.</text>
</comment>
<gene>
    <name evidence="2" type="ORF">DYB28_003362</name>
</gene>
<evidence type="ECO:0000313" key="2">
    <source>
        <dbReference type="EMBL" id="RLO12079.1"/>
    </source>
</evidence>
<dbReference type="PANTHER" id="PTHR13510:SF44">
    <property type="entry name" value="RABENOSYN-5"/>
    <property type="match status" value="1"/>
</dbReference>
<accession>A0A9X8EAJ2</accession>
<feature type="region of interest" description="Disordered" evidence="1">
    <location>
        <begin position="280"/>
        <end position="334"/>
    </location>
</feature>
<dbReference type="PANTHER" id="PTHR13510">
    <property type="entry name" value="FYVE-FINGER-CONTAINING RAB5 EFFECTOR PROTEIN RABENOSYN-5-RELATED"/>
    <property type="match status" value="1"/>
</dbReference>
<dbReference type="InterPro" id="IPR052727">
    <property type="entry name" value="Rab4/Rab5_effector"/>
</dbReference>
<dbReference type="Proteomes" id="UP000275652">
    <property type="component" value="Unassembled WGS sequence"/>
</dbReference>
<dbReference type="EMBL" id="QUTI01014473">
    <property type="protein sequence ID" value="RLO12079.1"/>
    <property type="molecule type" value="Genomic_DNA"/>
</dbReference>
<evidence type="ECO:0008006" key="4">
    <source>
        <dbReference type="Google" id="ProtNLM"/>
    </source>
</evidence>
<sequence>MKRDTSSITVDVADFRRMQIKAAEAISELSTFGLGETALSLFHSEGDTRVYQRKVAGTPFGELTSTGAMALSMDALGYALYNSTSNDHRTFLGLHYATDYLEGAVLNKSMSRTHDDPFLWLGAKYKKTYLPNTTMFEPRDTTYLEYSASSVDVHGRRRVVFIQDSKVFPTFPPVPEVVRMEFTLMHLFTEVSEGRVEFVTRYVLGSLGKGVPTFLAKKMLLRNLILDPHLPQLVQKRRLLDNSIINSHGGITPVVPTIRGTDLIEIVEHTTPPHRDYVQQHEHPLQHHQYGGTGPPPRPKQVSSYSNSTNSSSYRRDAGPTAATTEAMDGWMDGEGAPSDAPSTIEAMEMLQHMQTSLEDQKMLLHLMRMRLANRTDQYDASSKKVDELRKLQNLVTDLVAKASQLKYFKQSMLPWKEIAIALGRETAESFDSNRMLRGDLFQLENLAADMSRLRYTSLPKSESARHLGFDWITKHLFYNLPREVDHCHFPSTHDPYLSVRAEPIDDTHVISHASQRVEPVAFHIAVQCMRKMVLQFPGSIEELDPTTPDMTYLRYRAAVGRNEYFENTLMREFQEVDRYTIVVLIISEDDKYPTSGLRRNWTQWVQVEPVDATHSVIRQGTTWFGLRDATRSLAIEDSTTFGPHFAACKDDDHKLAAYALLLQGSMALVAEDENAEFRRLAIEFQSASVTPH</sequence>